<evidence type="ECO:0000313" key="9">
    <source>
        <dbReference type="EMBL" id="RXZ30464.1"/>
    </source>
</evidence>
<keyword evidence="7 8" id="KW-0472">Membrane</keyword>
<dbReference type="EMBL" id="SDPT01000003">
    <property type="protein sequence ID" value="RXZ30464.1"/>
    <property type="molecule type" value="Genomic_DNA"/>
</dbReference>
<keyword evidence="6 8" id="KW-1133">Transmembrane helix</keyword>
<keyword evidence="5 8" id="KW-0812">Transmembrane</keyword>
<feature type="transmembrane region" description="Helical" evidence="8">
    <location>
        <begin position="107"/>
        <end position="126"/>
    </location>
</feature>
<dbReference type="OrthoDB" id="7582411at2"/>
<keyword evidence="10" id="KW-1185">Reference proteome</keyword>
<evidence type="ECO:0000256" key="8">
    <source>
        <dbReference type="RuleBase" id="RU363041"/>
    </source>
</evidence>
<feature type="transmembrane region" description="Helical" evidence="8">
    <location>
        <begin position="73"/>
        <end position="95"/>
    </location>
</feature>
<sequence length="251" mass="25454">MDWGVIALAAVAGCVGGAMNALAGGGAFATMPALVGIGLPATIANATSNVAMQPAAMASAWAYRRGLEPLGGLSIRLLNSVNFVAALIGSSLLVATPPTAFDVIVPWLLFFAFGAIAAGQRGAAWLRAHATIGPRTLIAAQLLLGVYGGYFGGGIGMMVTAVFGLLVGTDPKRMAAPRTLILATANLAAAGVFAAFGMVAWAACIPMLLGGIIGGWGGAWLGDRLSARTIRLWTMAVTGVTTAVFFWRAYG</sequence>
<dbReference type="AlphaFoldDB" id="A0A4Q2IQF0"/>
<name>A0A4Q2IQF0_9SPHN</name>
<evidence type="ECO:0000313" key="10">
    <source>
        <dbReference type="Proteomes" id="UP000292347"/>
    </source>
</evidence>
<dbReference type="Pfam" id="PF01925">
    <property type="entry name" value="TauE"/>
    <property type="match status" value="1"/>
</dbReference>
<dbReference type="GO" id="GO:0005886">
    <property type="term" value="C:plasma membrane"/>
    <property type="evidence" value="ECO:0007669"/>
    <property type="project" value="UniProtKB-SubCell"/>
</dbReference>
<gene>
    <name evidence="9" type="ORF">EO081_14860</name>
</gene>
<accession>A0A4Q2IQF0</accession>
<feature type="transmembrane region" description="Helical" evidence="8">
    <location>
        <begin position="187"/>
        <end position="209"/>
    </location>
</feature>
<proteinExistence type="inferred from homology"/>
<comment type="subcellular location">
    <subcellularLocation>
        <location evidence="1 8">Cell membrane</location>
        <topology evidence="1 8">Multi-pass membrane protein</topology>
    </subcellularLocation>
</comment>
<dbReference type="InterPro" id="IPR052017">
    <property type="entry name" value="TSUP"/>
</dbReference>
<feature type="transmembrane region" description="Helical" evidence="8">
    <location>
        <begin position="138"/>
        <end position="167"/>
    </location>
</feature>
<keyword evidence="3" id="KW-0813">Transport</keyword>
<dbReference type="Proteomes" id="UP000292347">
    <property type="component" value="Unassembled WGS sequence"/>
</dbReference>
<reference evidence="9 10" key="1">
    <citation type="submission" date="2019-01" db="EMBL/GenBank/DDBJ databases">
        <title>Sphingomonas mucosissima sp. nov. and Sphingomonas desiccabilis sp. nov., from biological soil crusts in the Colorado Plateau, USA.</title>
        <authorList>
            <person name="Zhu D."/>
        </authorList>
    </citation>
    <scope>NUCLEOTIDE SEQUENCE [LARGE SCALE GENOMIC DNA]</scope>
    <source>
        <strain evidence="9 10">CP1D</strain>
    </source>
</reference>
<evidence type="ECO:0000256" key="3">
    <source>
        <dbReference type="ARBA" id="ARBA00022448"/>
    </source>
</evidence>
<feature type="transmembrane region" description="Helical" evidence="8">
    <location>
        <begin position="33"/>
        <end position="52"/>
    </location>
</feature>
<evidence type="ECO:0000256" key="1">
    <source>
        <dbReference type="ARBA" id="ARBA00004651"/>
    </source>
</evidence>
<organism evidence="9 10">
    <name type="scientific">Sphingomonas desiccabilis</name>
    <dbReference type="NCBI Taxonomy" id="429134"/>
    <lineage>
        <taxon>Bacteria</taxon>
        <taxon>Pseudomonadati</taxon>
        <taxon>Pseudomonadota</taxon>
        <taxon>Alphaproteobacteria</taxon>
        <taxon>Sphingomonadales</taxon>
        <taxon>Sphingomonadaceae</taxon>
        <taxon>Sphingomonas</taxon>
    </lineage>
</organism>
<comment type="similarity">
    <text evidence="2 8">Belongs to the 4-toluene sulfonate uptake permease (TSUP) (TC 2.A.102) family.</text>
</comment>
<comment type="caution">
    <text evidence="9">The sequence shown here is derived from an EMBL/GenBank/DDBJ whole genome shotgun (WGS) entry which is preliminary data.</text>
</comment>
<evidence type="ECO:0000256" key="5">
    <source>
        <dbReference type="ARBA" id="ARBA00022692"/>
    </source>
</evidence>
<dbReference type="PANTHER" id="PTHR30269:SF0">
    <property type="entry name" value="MEMBRANE TRANSPORTER PROTEIN YFCA-RELATED"/>
    <property type="match status" value="1"/>
</dbReference>
<keyword evidence="4 8" id="KW-1003">Cell membrane</keyword>
<evidence type="ECO:0000256" key="4">
    <source>
        <dbReference type="ARBA" id="ARBA00022475"/>
    </source>
</evidence>
<evidence type="ECO:0000256" key="7">
    <source>
        <dbReference type="ARBA" id="ARBA00023136"/>
    </source>
</evidence>
<dbReference type="PANTHER" id="PTHR30269">
    <property type="entry name" value="TRANSMEMBRANE PROTEIN YFCA"/>
    <property type="match status" value="1"/>
</dbReference>
<evidence type="ECO:0000256" key="2">
    <source>
        <dbReference type="ARBA" id="ARBA00009142"/>
    </source>
</evidence>
<feature type="transmembrane region" description="Helical" evidence="8">
    <location>
        <begin position="230"/>
        <end position="250"/>
    </location>
</feature>
<dbReference type="RefSeq" id="WP_129342977.1">
    <property type="nucleotide sequence ID" value="NZ_JACIDD010000003.1"/>
</dbReference>
<protein>
    <recommendedName>
        <fullName evidence="8">Probable membrane transporter protein</fullName>
    </recommendedName>
</protein>
<evidence type="ECO:0000256" key="6">
    <source>
        <dbReference type="ARBA" id="ARBA00022989"/>
    </source>
</evidence>
<dbReference type="InterPro" id="IPR002781">
    <property type="entry name" value="TM_pro_TauE-like"/>
</dbReference>